<organism evidence="6 7">
    <name type="scientific">Wallemia mellicola (strain ATCC MYA-4683 / CBS 633.66)</name>
    <name type="common">Wallemia sebi (CBS 633.66)</name>
    <dbReference type="NCBI Taxonomy" id="671144"/>
    <lineage>
        <taxon>Eukaryota</taxon>
        <taxon>Fungi</taxon>
        <taxon>Dikarya</taxon>
        <taxon>Basidiomycota</taxon>
        <taxon>Wallemiomycotina</taxon>
        <taxon>Wallemiomycetes</taxon>
        <taxon>Wallemiales</taxon>
        <taxon>Wallemiaceae</taxon>
        <taxon>Wallemia</taxon>
    </lineage>
</organism>
<dbReference type="PROSITE" id="PS00659">
    <property type="entry name" value="GLYCOSYL_HYDROL_F5"/>
    <property type="match status" value="1"/>
</dbReference>
<dbReference type="EMBL" id="JH668225">
    <property type="protein sequence ID" value="EIM23224.1"/>
    <property type="molecule type" value="Genomic_DNA"/>
</dbReference>
<feature type="domain" description="Glycoside hydrolase family 5 C-terminal" evidence="5">
    <location>
        <begin position="623"/>
        <end position="705"/>
    </location>
</feature>
<proteinExistence type="inferred from homology"/>
<dbReference type="InterPro" id="IPR041036">
    <property type="entry name" value="GH5_C"/>
</dbReference>
<dbReference type="PANTHER" id="PTHR31308">
    <property type="match status" value="1"/>
</dbReference>
<reference evidence="6 7" key="1">
    <citation type="journal article" date="2012" name="Fungal Genet. Biol.">
        <title>The genome of the xerotolerant mold Wallemia sebi reveals adaptations to osmotic stress and suggests cryptic sexual reproduction.</title>
        <authorList>
            <person name="Padamsee M."/>
            <person name="Kumar T.K.A."/>
            <person name="Riley R."/>
            <person name="Binder M."/>
            <person name="Boyd A."/>
            <person name="Calvo A.M."/>
            <person name="Furukawa K."/>
            <person name="Hesse C."/>
            <person name="Hohmann S."/>
            <person name="James T.Y."/>
            <person name="LaButti K."/>
            <person name="Lapidus A."/>
            <person name="Lindquist E."/>
            <person name="Lucas S."/>
            <person name="Miller K."/>
            <person name="Shantappa S."/>
            <person name="Grigoriev I.V."/>
            <person name="Hibbett D.S."/>
            <person name="McLaughlin D.J."/>
            <person name="Spatafora J.W."/>
            <person name="Aime M.C."/>
        </authorList>
    </citation>
    <scope>NUCLEOTIDE SEQUENCE [LARGE SCALE GENOMIC DNA]</scope>
    <source>
        <strain evidence="7">ATCC MYA-4683 / CBS 633.66</strain>
    </source>
</reference>
<dbReference type="KEGG" id="wse:WALSEDRAFT_43243"/>
<dbReference type="InterPro" id="IPR001547">
    <property type="entry name" value="Glyco_hydro_5"/>
</dbReference>
<dbReference type="GeneID" id="18472277"/>
<protein>
    <submittedName>
        <fullName evidence="6">Glycoside hydrolase</fullName>
    </submittedName>
</protein>
<dbReference type="InParanoid" id="I4YGY2"/>
<dbReference type="GO" id="GO:1904462">
    <property type="term" value="P:ergosteryl 3-beta-D-glucoside catabolic process"/>
    <property type="evidence" value="ECO:0007669"/>
    <property type="project" value="TreeGrafter"/>
</dbReference>
<evidence type="ECO:0000256" key="1">
    <source>
        <dbReference type="ARBA" id="ARBA00005641"/>
    </source>
</evidence>
<dbReference type="OMA" id="PSNGWIG"/>
<sequence length="730" mass="83665">MVYTPYLSTAMSIDTQNGQFVDKDTGRVVILRGVNLAASKIPNNSPTQEIGNHYDDAENGSVSYSDRPFDMSTIDTHCQRLKSFGYNCIRYVITWESLESKGPGIYDESFIDHTIKTLRKLKSYGFYVFLDPHQDLWSRFVGGSGAPIWTIHACGLQPRNFSTTESALLHNEWKDGPQNFPDMIWSTNYYRLACYTIFTLFFAGKKYAPLCKIDGVNIQDYLQGHYIRAFKHLAEAIHAAGDLEDSCVLGWDSMNEPSCGLIGYENLGKLYDEQKVKLGSCPTPHQAFMLGSGYRTTVQYWEFTALGPKRRRDVVVDPGNTSAWLSPEEEPDGKSRWGWQRDPYWKLGKCIWALHDVWDDQTKKLKQPEYFKEVPQPFVDIHWKEFVTEWSSNIRSVHSNAILWIAPPVFERPCSFKDDTLGGRAALSHHYYDGLTLMTKQWHWFNADAVGLLRHMYKSVLFALKFGEKAIRNSLRNQLGALKDDAYLLSSKHYPTMIGEIGIPYDMKSTRKGKWKGGYGDQRKALDASLNACDGSNCLSYTLWSYVDFNSHEWGDGWNGEDLSIWSKDDMNSDTTKLKTLSYEESTLMPLIESNHGSSSISSNSSNTIDFLDGTRAPEAFIRPYFEYTNGTPLYMDYSISKKSFQGRIGYNSQVKETNVTEIFIPRYFFKNPKVDISEGDYEIDKDRIYWRYNFNNKSDKLITITDITESNIPQTSITNKIARLFSNIM</sequence>
<keyword evidence="2 6" id="KW-0378">Hydrolase</keyword>
<evidence type="ECO:0000313" key="6">
    <source>
        <dbReference type="EMBL" id="EIM23224.1"/>
    </source>
</evidence>
<keyword evidence="3" id="KW-0326">Glycosidase</keyword>
<evidence type="ECO:0000313" key="7">
    <source>
        <dbReference type="Proteomes" id="UP000005242"/>
    </source>
</evidence>
<feature type="domain" description="Glycoside hydrolase family 5" evidence="4">
    <location>
        <begin position="73"/>
        <end position="137"/>
    </location>
</feature>
<accession>I4YGY2</accession>
<feature type="non-terminal residue" evidence="6">
    <location>
        <position position="730"/>
    </location>
</feature>
<gene>
    <name evidence="6" type="ORF">WALSEDRAFT_43243</name>
</gene>
<evidence type="ECO:0000256" key="2">
    <source>
        <dbReference type="ARBA" id="ARBA00022801"/>
    </source>
</evidence>
<evidence type="ECO:0000259" key="5">
    <source>
        <dbReference type="Pfam" id="PF18564"/>
    </source>
</evidence>
<dbReference type="Proteomes" id="UP000005242">
    <property type="component" value="Unassembled WGS sequence"/>
</dbReference>
<dbReference type="Pfam" id="PF18564">
    <property type="entry name" value="Glyco_hydro_5_C"/>
    <property type="match status" value="1"/>
</dbReference>
<dbReference type="GO" id="GO:0000272">
    <property type="term" value="P:polysaccharide catabolic process"/>
    <property type="evidence" value="ECO:0007669"/>
    <property type="project" value="InterPro"/>
</dbReference>
<comment type="similarity">
    <text evidence="1">Belongs to the glycosyl hydrolase 5 (cellulase A) family.</text>
</comment>
<dbReference type="InterPro" id="IPR018087">
    <property type="entry name" value="Glyco_hydro_5_CS"/>
</dbReference>
<evidence type="ECO:0000259" key="4">
    <source>
        <dbReference type="Pfam" id="PF00150"/>
    </source>
</evidence>
<name>I4YGY2_WALMC</name>
<dbReference type="PANTHER" id="PTHR31308:SF6">
    <property type="entry name" value="GLYCOSIDE HYDROLASE FAMILY 5 C-TERMINAL DOMAIN-CONTAINING PROTEIN"/>
    <property type="match status" value="1"/>
</dbReference>
<dbReference type="OrthoDB" id="9971853at2759"/>
<dbReference type="STRING" id="671144.I4YGY2"/>
<dbReference type="InterPro" id="IPR017853">
    <property type="entry name" value="GH"/>
</dbReference>
<dbReference type="Gene3D" id="3.20.20.80">
    <property type="entry name" value="Glycosidases"/>
    <property type="match status" value="1"/>
</dbReference>
<dbReference type="Gene3D" id="2.60.40.1180">
    <property type="entry name" value="Golgi alpha-mannosidase II"/>
    <property type="match status" value="1"/>
</dbReference>
<dbReference type="InterPro" id="IPR052066">
    <property type="entry name" value="Glycosphingolipid_Hydrolases"/>
</dbReference>
<dbReference type="InterPro" id="IPR013780">
    <property type="entry name" value="Glyco_hydro_b"/>
</dbReference>
<dbReference type="HOGENOM" id="CLU_009024_0_1_1"/>
<dbReference type="eggNOG" id="ENOG502QPU8">
    <property type="taxonomic scope" value="Eukaryota"/>
</dbReference>
<dbReference type="SUPFAM" id="SSF51445">
    <property type="entry name" value="(Trans)glycosidases"/>
    <property type="match status" value="1"/>
</dbReference>
<keyword evidence="7" id="KW-1185">Reference proteome</keyword>
<dbReference type="Pfam" id="PF00150">
    <property type="entry name" value="Cellulase"/>
    <property type="match status" value="1"/>
</dbReference>
<evidence type="ECO:0000256" key="3">
    <source>
        <dbReference type="ARBA" id="ARBA00023295"/>
    </source>
</evidence>
<dbReference type="GO" id="GO:0050295">
    <property type="term" value="F:steryl-beta-glucosidase activity"/>
    <property type="evidence" value="ECO:0007669"/>
    <property type="project" value="TreeGrafter"/>
</dbReference>
<dbReference type="RefSeq" id="XP_006956616.1">
    <property type="nucleotide sequence ID" value="XM_006956554.1"/>
</dbReference>
<dbReference type="AlphaFoldDB" id="I4YGY2"/>